<evidence type="ECO:0000313" key="1">
    <source>
        <dbReference type="EMBL" id="KAK6341659.1"/>
    </source>
</evidence>
<gene>
    <name evidence="1" type="ORF">TWF696_008728</name>
</gene>
<protein>
    <submittedName>
        <fullName evidence="1">Uncharacterized protein</fullName>
    </submittedName>
</protein>
<evidence type="ECO:0000313" key="2">
    <source>
        <dbReference type="Proteomes" id="UP001375240"/>
    </source>
</evidence>
<dbReference type="AlphaFoldDB" id="A0AAV9UJX5"/>
<proteinExistence type="predicted"/>
<organism evidence="1 2">
    <name type="scientific">Orbilia brochopaga</name>
    <dbReference type="NCBI Taxonomy" id="3140254"/>
    <lineage>
        <taxon>Eukaryota</taxon>
        <taxon>Fungi</taxon>
        <taxon>Dikarya</taxon>
        <taxon>Ascomycota</taxon>
        <taxon>Pezizomycotina</taxon>
        <taxon>Orbiliomycetes</taxon>
        <taxon>Orbiliales</taxon>
        <taxon>Orbiliaceae</taxon>
        <taxon>Orbilia</taxon>
    </lineage>
</organism>
<keyword evidence="2" id="KW-1185">Reference proteome</keyword>
<accession>A0AAV9UJX5</accession>
<comment type="caution">
    <text evidence="1">The sequence shown here is derived from an EMBL/GenBank/DDBJ whole genome shotgun (WGS) entry which is preliminary data.</text>
</comment>
<sequence>MGDNVGTVEPDVDNGGQGAAPPRRRLVRIYILVDPGAFERLVLPDLRTALTLLDDDNGGAPSGDPPRGGLRVEMLALCSYLQERSEWLENTPYILFPSCEIIQTAMSLLRRFYTQFQMRRPARQLLRMCRTFAGQCAVARRKVAGNDNGSLRFQLGTGGRMLQRSEYRVYIRDALRVERQLTECARRIDARDRAMVAEKLAAIELLCGCRRLKSLPNGRGLENCQCCWGDWDSRVGAALGLAIPSTR</sequence>
<reference evidence="1 2" key="1">
    <citation type="submission" date="2019-10" db="EMBL/GenBank/DDBJ databases">
        <authorList>
            <person name="Palmer J.M."/>
        </authorList>
    </citation>
    <scope>NUCLEOTIDE SEQUENCE [LARGE SCALE GENOMIC DNA]</scope>
    <source>
        <strain evidence="1 2">TWF696</strain>
    </source>
</reference>
<name>A0AAV9UJX5_9PEZI</name>
<dbReference type="EMBL" id="JAVHNQ010000007">
    <property type="protein sequence ID" value="KAK6341659.1"/>
    <property type="molecule type" value="Genomic_DNA"/>
</dbReference>
<dbReference type="Proteomes" id="UP001375240">
    <property type="component" value="Unassembled WGS sequence"/>
</dbReference>